<dbReference type="Proteomes" id="UP000317990">
    <property type="component" value="Unassembled WGS sequence"/>
</dbReference>
<proteinExistence type="predicted"/>
<dbReference type="EMBL" id="SRMO01000084">
    <property type="protein sequence ID" value="TGG91045.1"/>
    <property type="molecule type" value="Genomic_DNA"/>
</dbReference>
<evidence type="ECO:0000313" key="2">
    <source>
        <dbReference type="Proteomes" id="UP000317990"/>
    </source>
</evidence>
<evidence type="ECO:0000313" key="1">
    <source>
        <dbReference type="EMBL" id="TGG91045.1"/>
    </source>
</evidence>
<dbReference type="InterPro" id="IPR036249">
    <property type="entry name" value="Thioredoxin-like_sf"/>
</dbReference>
<accession>A0A524RLV3</accession>
<reference evidence="1 2" key="1">
    <citation type="journal article" date="2019" name="mSystems">
        <title>Life at home and on the roam: Genomic adaptions reflect the dual lifestyle of an intracellular, facultative symbiont.</title>
        <authorList>
            <person name="Burgsdorf I."/>
        </authorList>
    </citation>
    <scope>NUCLEOTIDE SEQUENCE [LARGE SCALE GENOMIC DNA]</scope>
    <source>
        <strain evidence="1">277cV</strain>
    </source>
</reference>
<sequence>MPAVVQRHLLLCATPSKPRCCDPAVGQASWNQLKQRIRELGLDVGSQAPVLRSKVDCLRVCMAGPVLLVWPDGICYGRVTPAAVDRIVDQHLLAGQPVEDLVIGRTGWRP</sequence>
<protein>
    <submittedName>
        <fullName evidence="1">(2Fe-2S) ferredoxin domain-containing protein</fullName>
    </submittedName>
</protein>
<gene>
    <name evidence="1" type="ORF">ERJ67_09495</name>
</gene>
<dbReference type="SUPFAM" id="SSF52833">
    <property type="entry name" value="Thioredoxin-like"/>
    <property type="match status" value="1"/>
</dbReference>
<dbReference type="AlphaFoldDB" id="A0A524RLV3"/>
<dbReference type="CDD" id="cd02980">
    <property type="entry name" value="TRX_Fd_family"/>
    <property type="match status" value="1"/>
</dbReference>
<name>A0A524RLV3_9CHRO</name>
<comment type="caution">
    <text evidence="1">The sequence shown here is derived from an EMBL/GenBank/DDBJ whole genome shotgun (WGS) entry which is preliminary data.</text>
</comment>
<dbReference type="Gene3D" id="3.40.30.10">
    <property type="entry name" value="Glutaredoxin"/>
    <property type="match status" value="1"/>
</dbReference>
<organism evidence="1 2">
    <name type="scientific">Aphanocapsa feldmannii 277cV</name>
    <dbReference type="NCBI Taxonomy" id="2507553"/>
    <lineage>
        <taxon>Bacteria</taxon>
        <taxon>Bacillati</taxon>
        <taxon>Cyanobacteriota</taxon>
        <taxon>Cyanophyceae</taxon>
        <taxon>Oscillatoriophycideae</taxon>
        <taxon>Chroococcales</taxon>
        <taxon>Microcystaceae</taxon>
        <taxon>Aphanocapsa</taxon>
    </lineage>
</organism>